<gene>
    <name evidence="5" type="ORF">LZ536_04770</name>
</gene>
<dbReference type="PANTHER" id="PTHR33204">
    <property type="entry name" value="TRANSCRIPTIONAL REGULATOR, MARR FAMILY"/>
    <property type="match status" value="1"/>
</dbReference>
<evidence type="ECO:0000256" key="1">
    <source>
        <dbReference type="ARBA" id="ARBA00023015"/>
    </source>
</evidence>
<evidence type="ECO:0000256" key="3">
    <source>
        <dbReference type="ARBA" id="ARBA00023163"/>
    </source>
</evidence>
<proteinExistence type="predicted"/>
<dbReference type="SUPFAM" id="SSF46785">
    <property type="entry name" value="Winged helix' DNA-binding domain"/>
    <property type="match status" value="1"/>
</dbReference>
<dbReference type="PANTHER" id="PTHR33204:SF18">
    <property type="entry name" value="TRANSCRIPTIONAL REGULATORY PROTEIN"/>
    <property type="match status" value="1"/>
</dbReference>
<keyword evidence="3" id="KW-0804">Transcription</keyword>
<dbReference type="RefSeq" id="WP_249847156.1">
    <property type="nucleotide sequence ID" value="NZ_JAMGBD010000001.1"/>
</dbReference>
<dbReference type="InterPro" id="IPR036388">
    <property type="entry name" value="WH-like_DNA-bd_sf"/>
</dbReference>
<dbReference type="InterPro" id="IPR002577">
    <property type="entry name" value="HTH_HxlR"/>
</dbReference>
<dbReference type="InterPro" id="IPR036390">
    <property type="entry name" value="WH_DNA-bd_sf"/>
</dbReference>
<protein>
    <submittedName>
        <fullName evidence="5">Helix-turn-helix transcriptional regulator</fullName>
    </submittedName>
</protein>
<evidence type="ECO:0000256" key="2">
    <source>
        <dbReference type="ARBA" id="ARBA00023125"/>
    </source>
</evidence>
<dbReference type="EMBL" id="JAMGBD010000001">
    <property type="protein sequence ID" value="MCL6683217.1"/>
    <property type="molecule type" value="Genomic_DNA"/>
</dbReference>
<evidence type="ECO:0000313" key="6">
    <source>
        <dbReference type="Proteomes" id="UP001165363"/>
    </source>
</evidence>
<dbReference type="Pfam" id="PF01638">
    <property type="entry name" value="HxlR"/>
    <property type="match status" value="1"/>
</dbReference>
<keyword evidence="1" id="KW-0805">Transcription regulation</keyword>
<accession>A0ABT0RKP3</accession>
<comment type="caution">
    <text evidence="5">The sequence shown here is derived from an EMBL/GenBank/DDBJ whole genome shotgun (WGS) entry which is preliminary data.</text>
</comment>
<name>A0ABT0RKP3_9SPHN</name>
<evidence type="ECO:0000259" key="4">
    <source>
        <dbReference type="PROSITE" id="PS51118"/>
    </source>
</evidence>
<dbReference type="Gene3D" id="1.10.10.10">
    <property type="entry name" value="Winged helix-like DNA-binding domain superfamily/Winged helix DNA-binding domain"/>
    <property type="match status" value="1"/>
</dbReference>
<reference evidence="5" key="1">
    <citation type="submission" date="2022-05" db="EMBL/GenBank/DDBJ databases">
        <authorList>
            <person name="Jo J.-H."/>
            <person name="Im W.-T."/>
        </authorList>
    </citation>
    <scope>NUCLEOTIDE SEQUENCE</scope>
    <source>
        <strain evidence="5">SE158</strain>
    </source>
</reference>
<keyword evidence="6" id="KW-1185">Reference proteome</keyword>
<dbReference type="PROSITE" id="PS51118">
    <property type="entry name" value="HTH_HXLR"/>
    <property type="match status" value="1"/>
</dbReference>
<keyword evidence="2" id="KW-0238">DNA-binding</keyword>
<feature type="domain" description="HTH hxlR-type" evidence="4">
    <location>
        <begin position="1"/>
        <end position="94"/>
    </location>
</feature>
<sequence length="228" mass="25897">MARAHEVLGGRWTLLIVREILFGTRRFNDIRRAIPRISRTVLSERLKSLAFAGAIERVDGAEAQEYILTPAGHELAALVRDFGIWGQRWLTREPAKEDIDLDPVLIDMQRRVSFDSLPKDPFVVRFEIKGHRPRFMLMKKTEASICHQNLGFPELVCIRGPLAALVGWWRGDTSFNGAQRIGLEVEAPRALNRAFPTWFELYAFADVEPASRIANENAHPVKAAARSR</sequence>
<dbReference type="Proteomes" id="UP001165363">
    <property type="component" value="Unassembled WGS sequence"/>
</dbReference>
<evidence type="ECO:0000313" key="5">
    <source>
        <dbReference type="EMBL" id="MCL6683217.1"/>
    </source>
</evidence>
<organism evidence="5 6">
    <name type="scientific">Sphingomonas alba</name>
    <dbReference type="NCBI Taxonomy" id="2908208"/>
    <lineage>
        <taxon>Bacteria</taxon>
        <taxon>Pseudomonadati</taxon>
        <taxon>Pseudomonadota</taxon>
        <taxon>Alphaproteobacteria</taxon>
        <taxon>Sphingomonadales</taxon>
        <taxon>Sphingomonadaceae</taxon>
        <taxon>Sphingomonas</taxon>
    </lineage>
</organism>